<gene>
    <name evidence="2" type="ORF">HOLleu_27988</name>
</gene>
<proteinExistence type="predicted"/>
<feature type="region of interest" description="Disordered" evidence="1">
    <location>
        <begin position="265"/>
        <end position="287"/>
    </location>
</feature>
<sequence length="287" mass="32543">MNDSLSTNSTTANVTAMDDVPQTNTAERKQNIGFASRFATPEDVGKSAPESLANSLNYLMTSKLEDTQITDTCTQYLQPDNCPHLVVPKVNPTIWDNLNSKTRSTDLRLQRIQKPLVKGLTALVSTLHNKELSETEQDVLALLSNSIFELNMFRKESIKPDLNQRYTHLCKQDVKSTRLFGDDLSKTVKDMDEEQKTAGVMKHKKFAPRFNPMGGRPSRSTFGFQQQQYQRAGWISPPRFKFPQKSFLGQMRHGAPNRFQVPQYIPAEKAQGERLPKGKSLVKPRRN</sequence>
<evidence type="ECO:0000313" key="2">
    <source>
        <dbReference type="EMBL" id="KAJ8031301.1"/>
    </source>
</evidence>
<accession>A0A9Q1BR68</accession>
<dbReference type="PANTHER" id="PTHR34239:SF2">
    <property type="entry name" value="TRANSPOSABLE ELEMENT P TRANSPOSASE_THAP9 CONSERVED DOMAIN-CONTAINING PROTEIN"/>
    <property type="match status" value="1"/>
</dbReference>
<reference evidence="2" key="1">
    <citation type="submission" date="2021-10" db="EMBL/GenBank/DDBJ databases">
        <title>Tropical sea cucumber genome reveals ecological adaptation and Cuvierian tubules defense mechanism.</title>
        <authorList>
            <person name="Chen T."/>
        </authorList>
    </citation>
    <scope>NUCLEOTIDE SEQUENCE</scope>
    <source>
        <strain evidence="2">Nanhai2018</strain>
        <tissue evidence="2">Muscle</tissue>
    </source>
</reference>
<dbReference type="OrthoDB" id="7701249at2759"/>
<dbReference type="EMBL" id="JAIZAY010000013">
    <property type="protein sequence ID" value="KAJ8031301.1"/>
    <property type="molecule type" value="Genomic_DNA"/>
</dbReference>
<evidence type="ECO:0000313" key="3">
    <source>
        <dbReference type="Proteomes" id="UP001152320"/>
    </source>
</evidence>
<comment type="caution">
    <text evidence="2">The sequence shown here is derived from an EMBL/GenBank/DDBJ whole genome shotgun (WGS) entry which is preliminary data.</text>
</comment>
<name>A0A9Q1BR68_HOLLE</name>
<protein>
    <submittedName>
        <fullName evidence="2">Uncharacterized protein</fullName>
    </submittedName>
</protein>
<dbReference type="AlphaFoldDB" id="A0A9Q1BR68"/>
<dbReference type="PANTHER" id="PTHR34239">
    <property type="entry name" value="APPLE DOMAIN-CONTAINING PROTEIN"/>
    <property type="match status" value="1"/>
</dbReference>
<evidence type="ECO:0000256" key="1">
    <source>
        <dbReference type="SAM" id="MobiDB-lite"/>
    </source>
</evidence>
<keyword evidence="3" id="KW-1185">Reference proteome</keyword>
<organism evidence="2 3">
    <name type="scientific">Holothuria leucospilota</name>
    <name type="common">Black long sea cucumber</name>
    <name type="synonym">Mertensiothuria leucospilota</name>
    <dbReference type="NCBI Taxonomy" id="206669"/>
    <lineage>
        <taxon>Eukaryota</taxon>
        <taxon>Metazoa</taxon>
        <taxon>Echinodermata</taxon>
        <taxon>Eleutherozoa</taxon>
        <taxon>Echinozoa</taxon>
        <taxon>Holothuroidea</taxon>
        <taxon>Aspidochirotacea</taxon>
        <taxon>Aspidochirotida</taxon>
        <taxon>Holothuriidae</taxon>
        <taxon>Holothuria</taxon>
    </lineage>
</organism>
<dbReference type="Proteomes" id="UP001152320">
    <property type="component" value="Chromosome 13"/>
</dbReference>